<dbReference type="InterPro" id="IPR046342">
    <property type="entry name" value="CBS_dom_sf"/>
</dbReference>
<dbReference type="InterPro" id="IPR044751">
    <property type="entry name" value="Ion_transp-like_CBS"/>
</dbReference>
<evidence type="ECO:0000313" key="8">
    <source>
        <dbReference type="EMBL" id="HEC78204.1"/>
    </source>
</evidence>
<accession>A0A9C9JZX7</accession>
<feature type="domain" description="CBS" evidence="7">
    <location>
        <begin position="35"/>
        <end position="94"/>
    </location>
</feature>
<reference evidence="8" key="1">
    <citation type="journal article" date="2020" name="mSystems">
        <title>Genome- and Community-Level Interaction Insights into Carbon Utilization and Element Cycling Functions of Hydrothermarchaeota in Hydrothermal Sediment.</title>
        <authorList>
            <person name="Zhou Z."/>
            <person name="Liu Y."/>
            <person name="Xu W."/>
            <person name="Pan J."/>
            <person name="Luo Z.H."/>
            <person name="Li M."/>
        </authorList>
    </citation>
    <scope>NUCLEOTIDE SEQUENCE</scope>
    <source>
        <strain evidence="8">HyVt-388</strain>
    </source>
</reference>
<dbReference type="CDD" id="cd04590">
    <property type="entry name" value="CBS_pair_CorC_HlyC_assoc"/>
    <property type="match status" value="1"/>
</dbReference>
<dbReference type="GO" id="GO:0005886">
    <property type="term" value="C:plasma membrane"/>
    <property type="evidence" value="ECO:0007669"/>
    <property type="project" value="UniProtKB-SubCell"/>
</dbReference>
<evidence type="ECO:0000313" key="9">
    <source>
        <dbReference type="Proteomes" id="UP000885826"/>
    </source>
</evidence>
<dbReference type="InterPro" id="IPR036318">
    <property type="entry name" value="FAD-bd_PCMH-like_sf"/>
</dbReference>
<dbReference type="Gene3D" id="3.30.465.10">
    <property type="match status" value="1"/>
</dbReference>
<keyword evidence="5 6" id="KW-0129">CBS domain</keyword>
<dbReference type="Proteomes" id="UP000885826">
    <property type="component" value="Unassembled WGS sequence"/>
</dbReference>
<feature type="domain" description="CBS" evidence="7">
    <location>
        <begin position="99"/>
        <end position="156"/>
    </location>
</feature>
<dbReference type="Pfam" id="PF00571">
    <property type="entry name" value="CBS"/>
    <property type="match status" value="2"/>
</dbReference>
<dbReference type="SMART" id="SM01091">
    <property type="entry name" value="CorC_HlyC"/>
    <property type="match status" value="1"/>
</dbReference>
<proteinExistence type="inferred from homology"/>
<evidence type="ECO:0000259" key="7">
    <source>
        <dbReference type="PROSITE" id="PS51371"/>
    </source>
</evidence>
<evidence type="ECO:0000256" key="1">
    <source>
        <dbReference type="ARBA" id="ARBA00004651"/>
    </source>
</evidence>
<dbReference type="PROSITE" id="PS51371">
    <property type="entry name" value="CBS"/>
    <property type="match status" value="2"/>
</dbReference>
<name>A0A9C9JZX7_UNCW3</name>
<dbReference type="InterPro" id="IPR016169">
    <property type="entry name" value="FAD-bd_PCMH_sub2"/>
</dbReference>
<dbReference type="Pfam" id="PF03471">
    <property type="entry name" value="CorC_HlyC"/>
    <property type="match status" value="1"/>
</dbReference>
<dbReference type="EMBL" id="DRIG01000038">
    <property type="protein sequence ID" value="HEC78204.1"/>
    <property type="molecule type" value="Genomic_DNA"/>
</dbReference>
<evidence type="ECO:0000256" key="5">
    <source>
        <dbReference type="ARBA" id="ARBA00023122"/>
    </source>
</evidence>
<comment type="similarity">
    <text evidence="2">Belongs to the UPF0053 family.</text>
</comment>
<dbReference type="PANTHER" id="PTHR22777:SF32">
    <property type="entry name" value="UPF0053 INNER MEMBRANE PROTEIN YFJD"/>
    <property type="match status" value="1"/>
</dbReference>
<dbReference type="PANTHER" id="PTHR22777">
    <property type="entry name" value="HEMOLYSIN-RELATED"/>
    <property type="match status" value="1"/>
</dbReference>
<protein>
    <submittedName>
        <fullName evidence="8">CBS domain-containing protein</fullName>
    </submittedName>
</protein>
<dbReference type="GO" id="GO:0050660">
    <property type="term" value="F:flavin adenine dinucleotide binding"/>
    <property type="evidence" value="ECO:0007669"/>
    <property type="project" value="InterPro"/>
</dbReference>
<evidence type="ECO:0000256" key="2">
    <source>
        <dbReference type="ARBA" id="ARBA00006337"/>
    </source>
</evidence>
<evidence type="ECO:0000256" key="4">
    <source>
        <dbReference type="ARBA" id="ARBA00022737"/>
    </source>
</evidence>
<keyword evidence="3" id="KW-1003">Cell membrane</keyword>
<dbReference type="Gene3D" id="3.10.580.10">
    <property type="entry name" value="CBS-domain"/>
    <property type="match status" value="1"/>
</dbReference>
<keyword evidence="3" id="KW-0472">Membrane</keyword>
<dbReference type="SUPFAM" id="SSF56176">
    <property type="entry name" value="FAD-binding/transporter-associated domain-like"/>
    <property type="match status" value="1"/>
</dbReference>
<comment type="subcellular location">
    <subcellularLocation>
        <location evidence="1">Cell membrane</location>
        <topology evidence="1">Multi-pass membrane protein</topology>
    </subcellularLocation>
</comment>
<dbReference type="SUPFAM" id="SSF54631">
    <property type="entry name" value="CBS-domain pair"/>
    <property type="match status" value="1"/>
</dbReference>
<evidence type="ECO:0000256" key="3">
    <source>
        <dbReference type="ARBA" id="ARBA00022475"/>
    </source>
</evidence>
<dbReference type="InterPro" id="IPR000644">
    <property type="entry name" value="CBS_dom"/>
</dbReference>
<gene>
    <name evidence="8" type="ORF">ENI34_03565</name>
</gene>
<comment type="caution">
    <text evidence="8">The sequence shown here is derived from an EMBL/GenBank/DDBJ whole genome shotgun (WGS) entry which is preliminary data.</text>
</comment>
<sequence>MAVKKTLDLSKISKVEKRMIEEILAIKKREVNKIMVPINEIVAFSYKERLSDVIDSYKKNHYSRYPVYLKNLDQVIGVLYIKDIISFWYEYKDESVVQFVRFPHFVYEDRSALDVFLELQRLRLSFGVVIDEFGGVSGIITIEDLIEEIVGDIEDELDARKKPFIEKISDKEYIVNTRMELVHFAEYFGLPIEEDDVSTVGGLILKNADRIPKVGEEIKYRNLKFKIISGTRRKINKVKVTKL</sequence>
<evidence type="ECO:0000256" key="6">
    <source>
        <dbReference type="PROSITE-ProRule" id="PRU00703"/>
    </source>
</evidence>
<dbReference type="AlphaFoldDB" id="A0A9C9JZX7"/>
<dbReference type="InterPro" id="IPR005170">
    <property type="entry name" value="Transptr-assoc_dom"/>
</dbReference>
<dbReference type="FunFam" id="3.10.580.10:FF:000002">
    <property type="entry name" value="Magnesium/cobalt efflux protein CorC"/>
    <property type="match status" value="1"/>
</dbReference>
<keyword evidence="4" id="KW-0677">Repeat</keyword>
<organism evidence="8 9">
    <name type="scientific">candidate division WOR-3 bacterium</name>
    <dbReference type="NCBI Taxonomy" id="2052148"/>
    <lineage>
        <taxon>Bacteria</taxon>
        <taxon>Bacteria division WOR-3</taxon>
    </lineage>
</organism>